<dbReference type="Proteomes" id="UP000006698">
    <property type="component" value="Chromosome"/>
</dbReference>
<gene>
    <name evidence="1" type="ordered locus">cgR_2096</name>
</gene>
<evidence type="ECO:0000313" key="1">
    <source>
        <dbReference type="EMBL" id="BAF55096.1"/>
    </source>
</evidence>
<organism evidence="1">
    <name type="scientific">Corynebacterium glutamicum (strain R)</name>
    <dbReference type="NCBI Taxonomy" id="340322"/>
    <lineage>
        <taxon>Bacteria</taxon>
        <taxon>Bacillati</taxon>
        <taxon>Actinomycetota</taxon>
        <taxon>Actinomycetes</taxon>
        <taxon>Mycobacteriales</taxon>
        <taxon>Corynebacteriaceae</taxon>
        <taxon>Corynebacterium</taxon>
    </lineage>
</organism>
<accession>A0AB72VCF1</accession>
<protein>
    <submittedName>
        <fullName evidence="1">Uncharacterized protein</fullName>
    </submittedName>
</protein>
<name>A0AB72VCF1_CORGB</name>
<sequence>MRMLQLCHRISDDHAETLISDRHLRNREPCNIHVLVIADVRLIGITRNNATHGRIHVARHITILIGHRPHRAHAKQRLNADIKAGFLLDFTHRSHMRLLIRITNTGRWSPLTSISALDQQHIRNHMERRPRRNITNNNRSYSRQPQRILTDLLPQTNNELWNRHAAKPLQLVIFDSQVTPALRHHRLGLEYGLQQSLRCTSRPSNHPRTHDTKRP</sequence>
<dbReference type="KEGG" id="cgt:cgR_2096"/>
<reference evidence="1" key="1">
    <citation type="journal article" date="2007" name="Microbiology">
        <title>Comparative analysis of the Corynebacterium glutamicum group and complete genome sequence of strain R.</title>
        <authorList>
            <person name="Yukawa H."/>
            <person name="Omumasaba C.A."/>
            <person name="Nonaka H."/>
            <person name="Kos P."/>
            <person name="Okai N."/>
            <person name="Suzuki N."/>
            <person name="Suda M."/>
            <person name="Tsuge Y."/>
            <person name="Watanabe J."/>
            <person name="Ikeda Y."/>
            <person name="Vertes A.A."/>
            <person name="Inui M."/>
        </authorList>
    </citation>
    <scope>NUCLEOTIDE SEQUENCE</scope>
    <source>
        <strain evidence="1">R</strain>
    </source>
</reference>
<dbReference type="AlphaFoldDB" id="A0AB72VCF1"/>
<dbReference type="EMBL" id="AP009044">
    <property type="protein sequence ID" value="BAF55096.1"/>
    <property type="molecule type" value="Genomic_DNA"/>
</dbReference>
<proteinExistence type="predicted"/>